<reference evidence="2 3" key="2">
    <citation type="submission" date="2014-10" db="EMBL/GenBank/DDBJ databases">
        <title>Paracoccus sanguinis sp. nov., isolated from clinical specimens of New York State patients.</title>
        <authorList>
            <person name="Mingle L.A."/>
            <person name="Cole J.A."/>
            <person name="Lapierre P."/>
            <person name="Musser K.A."/>
        </authorList>
    </citation>
    <scope>NUCLEOTIDE SEQUENCE [LARGE SCALE GENOMIC DNA]</scope>
    <source>
        <strain evidence="2 3">HAMBI 3106</strain>
    </source>
</reference>
<protein>
    <recommendedName>
        <fullName evidence="4">DUF4893 domain-containing protein</fullName>
    </recommendedName>
</protein>
<keyword evidence="3" id="KW-1185">Reference proteome</keyword>
<feature type="chain" id="PRO_5001954645" description="DUF4893 domain-containing protein" evidence="1">
    <location>
        <begin position="22"/>
        <end position="201"/>
    </location>
</feature>
<dbReference type="Proteomes" id="UP000029917">
    <property type="component" value="Unassembled WGS sequence"/>
</dbReference>
<name>A0A099FHY9_9RHOB</name>
<evidence type="ECO:0000313" key="3">
    <source>
        <dbReference type="Proteomes" id="UP000029917"/>
    </source>
</evidence>
<evidence type="ECO:0008006" key="4">
    <source>
        <dbReference type="Google" id="ProtNLM"/>
    </source>
</evidence>
<keyword evidence="1" id="KW-0732">Signal</keyword>
<dbReference type="InterPro" id="IPR032609">
    <property type="entry name" value="DUF4893"/>
</dbReference>
<comment type="caution">
    <text evidence="2">The sequence shown here is derived from an EMBL/GenBank/DDBJ whole genome shotgun (WGS) entry which is preliminary data.</text>
</comment>
<reference evidence="2 3" key="1">
    <citation type="submission" date="2014-09" db="EMBL/GenBank/DDBJ databases">
        <authorList>
            <person name="McGinnis J.M."/>
            <person name="Wolfgang W.J."/>
        </authorList>
    </citation>
    <scope>NUCLEOTIDE SEQUENCE [LARGE SCALE GENOMIC DNA]</scope>
    <source>
        <strain evidence="2 3">HAMBI 3106</strain>
    </source>
</reference>
<evidence type="ECO:0000313" key="2">
    <source>
        <dbReference type="EMBL" id="KGJ09667.1"/>
    </source>
</evidence>
<dbReference type="AlphaFoldDB" id="A0A099FHY9"/>
<dbReference type="Pfam" id="PF16233">
    <property type="entry name" value="DUF4893"/>
    <property type="match status" value="1"/>
</dbReference>
<dbReference type="EMBL" id="JRKS01000001">
    <property type="protein sequence ID" value="KGJ09667.1"/>
    <property type="molecule type" value="Genomic_DNA"/>
</dbReference>
<accession>A0A099FHY9</accession>
<dbReference type="OrthoDB" id="9153930at2"/>
<organism evidence="2 3">
    <name type="scientific">Paracoccus sphaerophysae</name>
    <dbReference type="NCBI Taxonomy" id="690417"/>
    <lineage>
        <taxon>Bacteria</taxon>
        <taxon>Pseudomonadati</taxon>
        <taxon>Pseudomonadota</taxon>
        <taxon>Alphaproteobacteria</taxon>
        <taxon>Rhodobacterales</taxon>
        <taxon>Paracoccaceae</taxon>
        <taxon>Paracoccus</taxon>
    </lineage>
</organism>
<gene>
    <name evidence="2" type="ORF">IC63_00540</name>
</gene>
<evidence type="ECO:0000256" key="1">
    <source>
        <dbReference type="SAM" id="SignalP"/>
    </source>
</evidence>
<proteinExistence type="predicted"/>
<dbReference type="STRING" id="690417.IC63_00540"/>
<sequence length="201" mass="21338">MIRLTAALLAAALVAPLALSAQEVVPIRAEDQARLDGLNAAAGEALRQVLGQGDSQQIADATRALRGAAQAADSDSVAALAGDWSCRMTKLGGNLPAVSYPPFRCRFAAMEGVMTFEKLTGSQRTRGFLRSDGERVVYLGSSFVQGEEPRAYDDFPETVDLSAGETLPDVGVLEVTGPGSARILFPRPYRESVLNVLTLTR</sequence>
<feature type="signal peptide" evidence="1">
    <location>
        <begin position="1"/>
        <end position="21"/>
    </location>
</feature>
<dbReference type="RefSeq" id="WP_036715914.1">
    <property type="nucleotide sequence ID" value="NZ_JRKS01000001.1"/>
</dbReference>